<evidence type="ECO:0000256" key="1">
    <source>
        <dbReference type="SAM" id="Phobius"/>
    </source>
</evidence>
<feature type="transmembrane region" description="Helical" evidence="1">
    <location>
        <begin position="20"/>
        <end position="42"/>
    </location>
</feature>
<organism evidence="2 3">
    <name type="scientific">Parascaris univalens</name>
    <name type="common">Nematode worm</name>
    <dbReference type="NCBI Taxonomy" id="6257"/>
    <lineage>
        <taxon>Eukaryota</taxon>
        <taxon>Metazoa</taxon>
        <taxon>Ecdysozoa</taxon>
        <taxon>Nematoda</taxon>
        <taxon>Chromadorea</taxon>
        <taxon>Rhabditida</taxon>
        <taxon>Spirurina</taxon>
        <taxon>Ascaridomorpha</taxon>
        <taxon>Ascaridoidea</taxon>
        <taxon>Ascarididae</taxon>
        <taxon>Parascaris</taxon>
    </lineage>
</organism>
<dbReference type="WBParaSite" id="PgB03_g039_t01">
    <property type="protein sequence ID" value="PgB03_g039_t01"/>
    <property type="gene ID" value="PgB03_g039"/>
</dbReference>
<keyword evidence="1" id="KW-0812">Transmembrane</keyword>
<proteinExistence type="predicted"/>
<name>A0A914ZGT6_PARUN</name>
<sequence length="103" mass="11807">MYRRSQSSWLQHIFFSYAPYICGGSSSSAGSASYLCLIIMFVCSFDDMIKSQVQDFTRVSFISRNSDYEGKICITLSNAAHIYPRNDNEGIRRYTQRDMQDSA</sequence>
<dbReference type="Proteomes" id="UP000887569">
    <property type="component" value="Unplaced"/>
</dbReference>
<reference evidence="3" key="1">
    <citation type="submission" date="2022-11" db="UniProtKB">
        <authorList>
            <consortium name="WormBaseParasite"/>
        </authorList>
    </citation>
    <scope>IDENTIFICATION</scope>
</reference>
<keyword evidence="1" id="KW-0472">Membrane</keyword>
<accession>A0A914ZGT6</accession>
<keyword evidence="1" id="KW-1133">Transmembrane helix</keyword>
<evidence type="ECO:0000313" key="2">
    <source>
        <dbReference type="Proteomes" id="UP000887569"/>
    </source>
</evidence>
<protein>
    <submittedName>
        <fullName evidence="3">Uncharacterized protein</fullName>
    </submittedName>
</protein>
<keyword evidence="2" id="KW-1185">Reference proteome</keyword>
<dbReference type="AlphaFoldDB" id="A0A914ZGT6"/>
<evidence type="ECO:0000313" key="3">
    <source>
        <dbReference type="WBParaSite" id="PgB03_g039_t01"/>
    </source>
</evidence>